<dbReference type="AlphaFoldDB" id="A0A0K2V8H3"/>
<dbReference type="EMBL" id="HACA01029086">
    <property type="protein sequence ID" value="CDW46447.1"/>
    <property type="molecule type" value="Transcribed_RNA"/>
</dbReference>
<evidence type="ECO:0000313" key="1">
    <source>
        <dbReference type="EMBL" id="CDW46447.1"/>
    </source>
</evidence>
<proteinExistence type="predicted"/>
<sequence>MWINSSWELLSDYAIEKVNPSLLYTSTGISEFHCNF</sequence>
<reference evidence="1" key="1">
    <citation type="submission" date="2014-05" db="EMBL/GenBank/DDBJ databases">
        <authorList>
            <person name="Chronopoulou M."/>
        </authorList>
    </citation>
    <scope>NUCLEOTIDE SEQUENCE</scope>
    <source>
        <tissue evidence="1">Whole organism</tissue>
    </source>
</reference>
<name>A0A0K2V8H3_LEPSM</name>
<organism evidence="1">
    <name type="scientific">Lepeophtheirus salmonis</name>
    <name type="common">Salmon louse</name>
    <name type="synonym">Caligus salmonis</name>
    <dbReference type="NCBI Taxonomy" id="72036"/>
    <lineage>
        <taxon>Eukaryota</taxon>
        <taxon>Metazoa</taxon>
        <taxon>Ecdysozoa</taxon>
        <taxon>Arthropoda</taxon>
        <taxon>Crustacea</taxon>
        <taxon>Multicrustacea</taxon>
        <taxon>Hexanauplia</taxon>
        <taxon>Copepoda</taxon>
        <taxon>Siphonostomatoida</taxon>
        <taxon>Caligidae</taxon>
        <taxon>Lepeophtheirus</taxon>
    </lineage>
</organism>
<accession>A0A0K2V8H3</accession>
<protein>
    <submittedName>
        <fullName evidence="1">Uncharacterized protein</fullName>
    </submittedName>
</protein>